<feature type="domain" description="Bulb-type lectin" evidence="4">
    <location>
        <begin position="1"/>
        <end position="88"/>
    </location>
</feature>
<dbReference type="PROSITE" id="PS50927">
    <property type="entry name" value="BULB_LECTIN"/>
    <property type="match status" value="1"/>
</dbReference>
<keyword evidence="6" id="KW-1185">Reference proteome</keyword>
<dbReference type="SMART" id="SM00108">
    <property type="entry name" value="B_lectin"/>
    <property type="match status" value="1"/>
</dbReference>
<dbReference type="Proteomes" id="UP001227230">
    <property type="component" value="Chromosome 12"/>
</dbReference>
<keyword evidence="3" id="KW-0325">Glycoprotein</keyword>
<organism evidence="5 6">
    <name type="scientific">Vitis vinifera</name>
    <name type="common">Grape</name>
    <dbReference type="NCBI Taxonomy" id="29760"/>
    <lineage>
        <taxon>Eukaryota</taxon>
        <taxon>Viridiplantae</taxon>
        <taxon>Streptophyta</taxon>
        <taxon>Embryophyta</taxon>
        <taxon>Tracheophyta</taxon>
        <taxon>Spermatophyta</taxon>
        <taxon>Magnoliopsida</taxon>
        <taxon>eudicotyledons</taxon>
        <taxon>Gunneridae</taxon>
        <taxon>Pentapetalae</taxon>
        <taxon>rosids</taxon>
        <taxon>Vitales</taxon>
        <taxon>Vitaceae</taxon>
        <taxon>Viteae</taxon>
        <taxon>Vitis</taxon>
    </lineage>
</organism>
<keyword evidence="2" id="KW-1015">Disulfide bond</keyword>
<keyword evidence="1" id="KW-0732">Signal</keyword>
<evidence type="ECO:0000259" key="4">
    <source>
        <dbReference type="PROSITE" id="PS50927"/>
    </source>
</evidence>
<name>A0ABY9CY76_VITVI</name>
<dbReference type="PANTHER" id="PTHR32444">
    <property type="entry name" value="BULB-TYPE LECTIN DOMAIN-CONTAINING PROTEIN"/>
    <property type="match status" value="1"/>
</dbReference>
<sequence>MGIWHHMSKPPRVVWVANRENPFSGTSIGVFAIKKDGKLKVLAEINGAVHWSTDIETPSSKDRMVKLMDYGNLVLSGNRSEEIIWESFRNPTDIFLPGMKMNESLILTSWLSPIDATPGNYTFKLDQEKEYQYIISQILYVHWYSEDWDGTFDEMPEATRSLLSKIS</sequence>
<evidence type="ECO:0000313" key="5">
    <source>
        <dbReference type="EMBL" id="WJZ99592.1"/>
    </source>
</evidence>
<dbReference type="EMBL" id="CP126659">
    <property type="protein sequence ID" value="WJZ99592.1"/>
    <property type="molecule type" value="Genomic_DNA"/>
</dbReference>
<reference evidence="5 6" key="1">
    <citation type="journal article" date="2023" name="Hortic Res">
        <title>The complete reference genome for grapevine (Vitis vinifera L.) genetics and breeding.</title>
        <authorList>
            <person name="Shi X."/>
            <person name="Cao S."/>
            <person name="Wang X."/>
            <person name="Huang S."/>
            <person name="Wang Y."/>
            <person name="Liu Z."/>
            <person name="Liu W."/>
            <person name="Leng X."/>
            <person name="Peng Y."/>
            <person name="Wang N."/>
            <person name="Wang Y."/>
            <person name="Ma Z."/>
            <person name="Xu X."/>
            <person name="Zhang F."/>
            <person name="Xue H."/>
            <person name="Zhong H."/>
            <person name="Wang Y."/>
            <person name="Zhang K."/>
            <person name="Velt A."/>
            <person name="Avia K."/>
            <person name="Holtgrawe D."/>
            <person name="Grimplet J."/>
            <person name="Matus J.T."/>
            <person name="Ware D."/>
            <person name="Wu X."/>
            <person name="Wang H."/>
            <person name="Liu C."/>
            <person name="Fang Y."/>
            <person name="Rustenholz C."/>
            <person name="Cheng Z."/>
            <person name="Xiao H."/>
            <person name="Zhou Y."/>
        </authorList>
    </citation>
    <scope>NUCLEOTIDE SEQUENCE [LARGE SCALE GENOMIC DNA]</scope>
    <source>
        <strain evidence="6">cv. Pinot noir / PN40024</strain>
        <tissue evidence="5">Leaf</tissue>
    </source>
</reference>
<dbReference type="SUPFAM" id="SSF51110">
    <property type="entry name" value="alpha-D-mannose-specific plant lectins"/>
    <property type="match status" value="1"/>
</dbReference>
<evidence type="ECO:0000256" key="1">
    <source>
        <dbReference type="ARBA" id="ARBA00022729"/>
    </source>
</evidence>
<proteinExistence type="predicted"/>
<evidence type="ECO:0000256" key="2">
    <source>
        <dbReference type="ARBA" id="ARBA00023157"/>
    </source>
</evidence>
<evidence type="ECO:0000256" key="3">
    <source>
        <dbReference type="ARBA" id="ARBA00023180"/>
    </source>
</evidence>
<protein>
    <recommendedName>
        <fullName evidence="4">Bulb-type lectin domain-containing protein</fullName>
    </recommendedName>
</protein>
<gene>
    <name evidence="5" type="ORF">VitviT2T_018020</name>
</gene>
<dbReference type="Gene3D" id="2.90.10.10">
    <property type="entry name" value="Bulb-type lectin domain"/>
    <property type="match status" value="1"/>
</dbReference>
<dbReference type="InterPro" id="IPR036426">
    <property type="entry name" value="Bulb-type_lectin_dom_sf"/>
</dbReference>
<dbReference type="PANTHER" id="PTHR32444:SF235">
    <property type="entry name" value="OS01G0783900 PROTEIN"/>
    <property type="match status" value="1"/>
</dbReference>
<accession>A0ABY9CY76</accession>
<dbReference type="Pfam" id="PF01453">
    <property type="entry name" value="B_lectin"/>
    <property type="match status" value="1"/>
</dbReference>
<evidence type="ECO:0000313" key="6">
    <source>
        <dbReference type="Proteomes" id="UP001227230"/>
    </source>
</evidence>
<dbReference type="InterPro" id="IPR001480">
    <property type="entry name" value="Bulb-type_lectin_dom"/>
</dbReference>